<dbReference type="RefSeq" id="WP_183832922.1">
    <property type="nucleotide sequence ID" value="NZ_JACHEU010000007.1"/>
</dbReference>
<comment type="caution">
    <text evidence="4">The sequence shown here is derived from an EMBL/GenBank/DDBJ whole genome shotgun (WGS) entry which is preliminary data.</text>
</comment>
<dbReference type="InterPro" id="IPR002938">
    <property type="entry name" value="FAD-bd"/>
</dbReference>
<dbReference type="Pfam" id="PF01494">
    <property type="entry name" value="FAD_binding_3"/>
    <property type="match status" value="1"/>
</dbReference>
<keyword evidence="4" id="KW-0503">Monooxygenase</keyword>
<dbReference type="Gene3D" id="3.50.50.60">
    <property type="entry name" value="FAD/NAD(P)-binding domain"/>
    <property type="match status" value="1"/>
</dbReference>
<keyword evidence="5" id="KW-1185">Reference proteome</keyword>
<evidence type="ECO:0000259" key="3">
    <source>
        <dbReference type="Pfam" id="PF01494"/>
    </source>
</evidence>
<dbReference type="NCBIfam" id="NF006091">
    <property type="entry name" value="PRK08243.1"/>
    <property type="match status" value="1"/>
</dbReference>
<dbReference type="InterPro" id="IPR036188">
    <property type="entry name" value="FAD/NAD-bd_sf"/>
</dbReference>
<reference evidence="4 5" key="1">
    <citation type="submission" date="2020-08" db="EMBL/GenBank/DDBJ databases">
        <title>Genomic Encyclopedia of Type Strains, Phase IV (KMG-IV): sequencing the most valuable type-strain genomes for metagenomic binning, comparative biology and taxonomic classification.</title>
        <authorList>
            <person name="Goeker M."/>
        </authorList>
    </citation>
    <scope>NUCLEOTIDE SEQUENCE [LARGE SCALE GENOMIC DNA]</scope>
    <source>
        <strain evidence="4 5">DSM 11099</strain>
    </source>
</reference>
<name>A0A7W9VWX6_9HYPH</name>
<keyword evidence="1 4" id="KW-0560">Oxidoreductase</keyword>
<dbReference type="EC" id="1.14.13.2" evidence="4"/>
<keyword evidence="2" id="KW-0520">NAD</keyword>
<dbReference type="PRINTS" id="PR00420">
    <property type="entry name" value="RNGMNOXGNASE"/>
</dbReference>
<dbReference type="PANTHER" id="PTHR43476">
    <property type="entry name" value="3-(3-HYDROXY-PHENYL)PROPIONATE/3-HYDROXYCINNAMIC ACID HYDROXYLASE"/>
    <property type="match status" value="1"/>
</dbReference>
<evidence type="ECO:0000313" key="5">
    <source>
        <dbReference type="Proteomes" id="UP000533306"/>
    </source>
</evidence>
<sequence>MRTQVGIVGAGPAGLFLSHLLKQRGIESVILESRSRAHVEARVRAGVLEAGTIDTLNALGLGERMMREGMVDDGLDMRFRGRNIHLDLPGLTGRSVRIYGQLEVVKDLIAARLAAGDPILFEAEATHLDDLTVTRPSIHFRHDGKNKILDCDVIAGCDGFHGVCRASAPEGVIQTYTRNYDFAWLGVLAKAPPIADMTYTNHDRGFALCSRRSSSISRLYLQVPAEDDHANWSDARFWDELHTRMFDENRSEIQEGEIFQRDLAVLRSYIASPMQYGRLYLAGDAVHIVPPAGAKGLNMAVADVRIMARAIAAFYETGSSDALDRYTHDCIDRVWRTIRFSVYLTDLLHRFDEHSPFQRGMQMAELDYIAQSEAAQRLIAEQYVMLSDVRD</sequence>
<evidence type="ECO:0000313" key="4">
    <source>
        <dbReference type="EMBL" id="MBB6014613.1"/>
    </source>
</evidence>
<protein>
    <submittedName>
        <fullName evidence="4">p-hydroxybenzoate 3-monooxygenase</fullName>
        <ecNumber evidence="4">1.14.13.2</ecNumber>
    </submittedName>
</protein>
<dbReference type="GO" id="GO:0018659">
    <property type="term" value="F:4-hydroxybenzoate 3-monooxygenase activity"/>
    <property type="evidence" value="ECO:0007669"/>
    <property type="project" value="UniProtKB-EC"/>
</dbReference>
<evidence type="ECO:0000256" key="1">
    <source>
        <dbReference type="ARBA" id="ARBA00023002"/>
    </source>
</evidence>
<dbReference type="Proteomes" id="UP000533306">
    <property type="component" value="Unassembled WGS sequence"/>
</dbReference>
<dbReference type="SUPFAM" id="SSF54373">
    <property type="entry name" value="FAD-linked reductases, C-terminal domain"/>
    <property type="match status" value="1"/>
</dbReference>
<dbReference type="SUPFAM" id="SSF51905">
    <property type="entry name" value="FAD/NAD(P)-binding domain"/>
    <property type="match status" value="1"/>
</dbReference>
<dbReference type="EMBL" id="JACHEU010000007">
    <property type="protein sequence ID" value="MBB6014613.1"/>
    <property type="molecule type" value="Genomic_DNA"/>
</dbReference>
<organism evidence="4 5">
    <name type="scientific">Aquamicrobium lusatiense</name>
    <dbReference type="NCBI Taxonomy" id="89772"/>
    <lineage>
        <taxon>Bacteria</taxon>
        <taxon>Pseudomonadati</taxon>
        <taxon>Pseudomonadota</taxon>
        <taxon>Alphaproteobacteria</taxon>
        <taxon>Hyphomicrobiales</taxon>
        <taxon>Phyllobacteriaceae</taxon>
        <taxon>Aquamicrobium</taxon>
    </lineage>
</organism>
<dbReference type="AlphaFoldDB" id="A0A7W9VWX6"/>
<dbReference type="GO" id="GO:0071949">
    <property type="term" value="F:FAD binding"/>
    <property type="evidence" value="ECO:0007669"/>
    <property type="project" value="InterPro"/>
</dbReference>
<evidence type="ECO:0000256" key="2">
    <source>
        <dbReference type="ARBA" id="ARBA00023027"/>
    </source>
</evidence>
<dbReference type="InterPro" id="IPR050631">
    <property type="entry name" value="PheA/TfdB_FAD_monoxygenase"/>
</dbReference>
<gene>
    <name evidence="4" type="ORF">HNR59_004009</name>
</gene>
<proteinExistence type="predicted"/>
<dbReference type="Gene3D" id="3.30.9.10">
    <property type="entry name" value="D-Amino Acid Oxidase, subunit A, domain 2"/>
    <property type="match status" value="1"/>
</dbReference>
<accession>A0A7W9VWX6</accession>
<feature type="domain" description="FAD-binding" evidence="3">
    <location>
        <begin position="2"/>
        <end position="341"/>
    </location>
</feature>
<dbReference type="PANTHER" id="PTHR43476:SF4">
    <property type="entry name" value="BLR0106 PROTEIN"/>
    <property type="match status" value="1"/>
</dbReference>